<dbReference type="Proteomes" id="UP000887116">
    <property type="component" value="Unassembled WGS sequence"/>
</dbReference>
<gene>
    <name evidence="2" type="primary">C3926_10215</name>
    <name evidence="2" type="ORF">TNCT_278511</name>
    <name evidence="1" type="ORF">TNCT_706471</name>
</gene>
<name>A0A8X6JFZ6_TRICU</name>
<protein>
    <submittedName>
        <fullName evidence="2">IS4 family transposase ISLpn5</fullName>
    </submittedName>
</protein>
<accession>A0A8X6JFZ6</accession>
<reference evidence="2" key="1">
    <citation type="submission" date="2020-07" db="EMBL/GenBank/DDBJ databases">
        <title>Multicomponent nature underlies the extraordinary mechanical properties of spider dragline silk.</title>
        <authorList>
            <person name="Kono N."/>
            <person name="Nakamura H."/>
            <person name="Mori M."/>
            <person name="Yoshida Y."/>
            <person name="Ohtoshi R."/>
            <person name="Malay A.D."/>
            <person name="Moran D.A.P."/>
            <person name="Tomita M."/>
            <person name="Numata K."/>
            <person name="Arakawa K."/>
        </authorList>
    </citation>
    <scope>NUCLEOTIDE SEQUENCE</scope>
</reference>
<evidence type="ECO:0000313" key="3">
    <source>
        <dbReference type="Proteomes" id="UP000887116"/>
    </source>
</evidence>
<dbReference type="InterPro" id="IPR012337">
    <property type="entry name" value="RNaseH-like_sf"/>
</dbReference>
<dbReference type="AlphaFoldDB" id="A0A8X6JFZ6"/>
<evidence type="ECO:0000313" key="1">
    <source>
        <dbReference type="EMBL" id="GFR17247.1"/>
    </source>
</evidence>
<organism evidence="2 3">
    <name type="scientific">Trichonephila clavata</name>
    <name type="common">Joro spider</name>
    <name type="synonym">Nephila clavata</name>
    <dbReference type="NCBI Taxonomy" id="2740835"/>
    <lineage>
        <taxon>Eukaryota</taxon>
        <taxon>Metazoa</taxon>
        <taxon>Ecdysozoa</taxon>
        <taxon>Arthropoda</taxon>
        <taxon>Chelicerata</taxon>
        <taxon>Arachnida</taxon>
        <taxon>Araneae</taxon>
        <taxon>Araneomorphae</taxon>
        <taxon>Entelegynae</taxon>
        <taxon>Araneoidea</taxon>
        <taxon>Nephilidae</taxon>
        <taxon>Trichonephila</taxon>
    </lineage>
</organism>
<dbReference type="SUPFAM" id="SSF53098">
    <property type="entry name" value="Ribonuclease H-like"/>
    <property type="match status" value="1"/>
</dbReference>
<sequence length="105" mass="11976">MMHTTFAVTTEGLPIGLLDQKISTRPPLAEDLKELKRRSHNTAIPIEEKESIRWIASTNQSLFVVRGNQNRTVNKKSTYSEKGGERLWDLMNRMSCQGEIQVCSQ</sequence>
<dbReference type="EMBL" id="BMAO01007619">
    <property type="protein sequence ID" value="GFR17247.1"/>
    <property type="molecule type" value="Genomic_DNA"/>
</dbReference>
<proteinExistence type="predicted"/>
<evidence type="ECO:0000313" key="2">
    <source>
        <dbReference type="EMBL" id="GFR23708.1"/>
    </source>
</evidence>
<keyword evidence="3" id="KW-1185">Reference proteome</keyword>
<dbReference type="EMBL" id="BMAO01008472">
    <property type="protein sequence ID" value="GFR23708.1"/>
    <property type="molecule type" value="Genomic_DNA"/>
</dbReference>
<dbReference type="OrthoDB" id="10432322at2759"/>
<dbReference type="Gene3D" id="3.90.350.10">
    <property type="entry name" value="Transposase Inhibitor Protein From Tn5, Chain A, domain 1"/>
    <property type="match status" value="1"/>
</dbReference>
<comment type="caution">
    <text evidence="2">The sequence shown here is derived from an EMBL/GenBank/DDBJ whole genome shotgun (WGS) entry which is preliminary data.</text>
</comment>